<dbReference type="RefSeq" id="WP_020935403.1">
    <property type="nucleotide sequence ID" value="NC_021915.1"/>
</dbReference>
<dbReference type="PATRIC" id="fig|1224163.3.peg.2015"/>
<dbReference type="Gene3D" id="3.40.50.10170">
    <property type="match status" value="2"/>
</dbReference>
<reference evidence="2 3" key="1">
    <citation type="submission" date="2012-11" db="EMBL/GenBank/DDBJ databases">
        <title>The complete genome sequence of Corynebacterium maris Coryn-1 (=DSM 45190).</title>
        <authorList>
            <person name="Schaffert L."/>
            <person name="Albersmeier A."/>
            <person name="Kalinowski J."/>
            <person name="Ruckert C."/>
        </authorList>
    </citation>
    <scope>NUCLEOTIDE SEQUENCE [LARGE SCALE GENOMIC DNA]</scope>
    <source>
        <strain evidence="3">Coryn-1</strain>
    </source>
</reference>
<organism evidence="2 3">
    <name type="scientific">Corynebacterium maris DSM 45190</name>
    <dbReference type="NCBI Taxonomy" id="1224163"/>
    <lineage>
        <taxon>Bacteria</taxon>
        <taxon>Bacillati</taxon>
        <taxon>Actinomycetota</taxon>
        <taxon>Actinomycetes</taxon>
        <taxon>Mycobacteriales</taxon>
        <taxon>Corynebacteriaceae</taxon>
        <taxon>Corynebacterium</taxon>
    </lineage>
</organism>
<dbReference type="STRING" id="1224163.B841_09990"/>
<dbReference type="GO" id="GO:0008289">
    <property type="term" value="F:lipid binding"/>
    <property type="evidence" value="ECO:0007669"/>
    <property type="project" value="UniProtKB-KW"/>
</dbReference>
<protein>
    <recommendedName>
        <fullName evidence="4">DegV family protein</fullName>
    </recommendedName>
</protein>
<dbReference type="AlphaFoldDB" id="S5T4C9"/>
<dbReference type="InterPro" id="IPR050270">
    <property type="entry name" value="DegV_domain_contain"/>
</dbReference>
<dbReference type="InterPro" id="IPR043168">
    <property type="entry name" value="DegV_C"/>
</dbReference>
<evidence type="ECO:0000313" key="2">
    <source>
        <dbReference type="EMBL" id="AGS35470.1"/>
    </source>
</evidence>
<dbReference type="PANTHER" id="PTHR33434:SF2">
    <property type="entry name" value="FATTY ACID-BINDING PROTEIN TM_1468"/>
    <property type="match status" value="1"/>
</dbReference>
<gene>
    <name evidence="2" type="ORF">B841_09990</name>
</gene>
<dbReference type="KEGG" id="cmd:B841_09990"/>
<dbReference type="SUPFAM" id="SSF82549">
    <property type="entry name" value="DAK1/DegV-like"/>
    <property type="match status" value="1"/>
</dbReference>
<dbReference type="InterPro" id="IPR003797">
    <property type="entry name" value="DegV"/>
</dbReference>
<dbReference type="EMBL" id="CP003924">
    <property type="protein sequence ID" value="AGS35470.1"/>
    <property type="molecule type" value="Genomic_DNA"/>
</dbReference>
<dbReference type="Gene3D" id="3.30.1180.10">
    <property type="match status" value="1"/>
</dbReference>
<sequence length="269" mass="27857">MAVRIVVDSSAGVPEDVVKELGITVVDLHVMDKETETTTSGLSSLELAAAYARQLERGGDDGVVALHVAKELSSTYSAAVAASAVFDGAVRVIDTASVGMAVGAAAMAAAKLAQEGADLDACERLASDTLRRSSTWVYLQKIDDLRRSGRLSTGTAIMSAAVLAIKPIMEIHDGKLELAGKTRTQAKAFSKVAELVVERAAGDPVFVAVQHVDTEPAALQLRDLLEEVLPEGSSFMLAPLSPVLTVHTGAGAIGVSAVFSTAPDTGDDD</sequence>
<dbReference type="Pfam" id="PF02645">
    <property type="entry name" value="DegV"/>
    <property type="match status" value="1"/>
</dbReference>
<keyword evidence="3" id="KW-1185">Reference proteome</keyword>
<dbReference type="Proteomes" id="UP000015388">
    <property type="component" value="Chromosome"/>
</dbReference>
<name>S5T4C9_9CORY</name>
<dbReference type="eggNOG" id="COG1307">
    <property type="taxonomic scope" value="Bacteria"/>
</dbReference>
<dbReference type="PROSITE" id="PS51482">
    <property type="entry name" value="DEGV"/>
    <property type="match status" value="1"/>
</dbReference>
<dbReference type="OrthoDB" id="9760324at2"/>
<accession>S5T4C9</accession>
<evidence type="ECO:0000313" key="3">
    <source>
        <dbReference type="Proteomes" id="UP000015388"/>
    </source>
</evidence>
<keyword evidence="1" id="KW-0446">Lipid-binding</keyword>
<proteinExistence type="predicted"/>
<dbReference type="HOGENOM" id="CLU_048251_0_0_11"/>
<dbReference type="PANTHER" id="PTHR33434">
    <property type="entry name" value="DEGV DOMAIN-CONTAINING PROTEIN DR_1986-RELATED"/>
    <property type="match status" value="1"/>
</dbReference>
<evidence type="ECO:0000256" key="1">
    <source>
        <dbReference type="ARBA" id="ARBA00023121"/>
    </source>
</evidence>
<evidence type="ECO:0008006" key="4">
    <source>
        <dbReference type="Google" id="ProtNLM"/>
    </source>
</evidence>
<dbReference type="NCBIfam" id="TIGR00762">
    <property type="entry name" value="DegV"/>
    <property type="match status" value="1"/>
</dbReference>